<reference evidence="1" key="2">
    <citation type="submission" date="2014-06" db="EMBL/GenBank/DDBJ databases">
        <title>The complete genome of Blastobotrys (Arxula) adeninivorans LS3 - a yeast of biotechnological interest.</title>
        <authorList>
            <person name="Kunze G."/>
            <person name="Gaillardin C."/>
            <person name="Czernicka M."/>
            <person name="Durrens P."/>
            <person name="Martin T."/>
            <person name="Boer E."/>
            <person name="Gabaldon T."/>
            <person name="Cruz J."/>
            <person name="Talla E."/>
            <person name="Marck C."/>
            <person name="Goffeau A."/>
            <person name="Barbe V."/>
            <person name="Baret P."/>
            <person name="Baronian K."/>
            <person name="Beier S."/>
            <person name="Bleykasten C."/>
            <person name="Bode R."/>
            <person name="Casaregola S."/>
            <person name="Despons L."/>
            <person name="Fairhead C."/>
            <person name="Giersberg M."/>
            <person name="Gierski P."/>
            <person name="Hahnel U."/>
            <person name="Hartmann A."/>
            <person name="Jankowska D."/>
            <person name="Jubin C."/>
            <person name="Jung P."/>
            <person name="Lafontaine I."/>
            <person name="Leh-Louis V."/>
            <person name="Lemaire M."/>
            <person name="Marcet-Houben M."/>
            <person name="Mascher M."/>
            <person name="Morel G."/>
            <person name="Richard G.-F."/>
            <person name="Riechen J."/>
            <person name="Sacerdot C."/>
            <person name="Sarkar A."/>
            <person name="Savel G."/>
            <person name="Schacherer J."/>
            <person name="Sherman D."/>
            <person name="Straub M.-L."/>
            <person name="Stein N."/>
            <person name="Thierry A."/>
            <person name="Trautwein-Schult A."/>
            <person name="Westhof E."/>
            <person name="Worch S."/>
            <person name="Dujon B."/>
            <person name="Souciet J.-L."/>
            <person name="Wincker P."/>
            <person name="Scholz U."/>
            <person name="Neuveglise N."/>
        </authorList>
    </citation>
    <scope>NUCLEOTIDE SEQUENCE</scope>
    <source>
        <strain evidence="1">LS3</strain>
    </source>
</reference>
<organism evidence="1">
    <name type="scientific">Blastobotrys adeninivorans</name>
    <name type="common">Yeast</name>
    <name type="synonym">Arxula adeninivorans</name>
    <dbReference type="NCBI Taxonomy" id="409370"/>
    <lineage>
        <taxon>Eukaryota</taxon>
        <taxon>Fungi</taxon>
        <taxon>Dikarya</taxon>
        <taxon>Ascomycota</taxon>
        <taxon>Saccharomycotina</taxon>
        <taxon>Dipodascomycetes</taxon>
        <taxon>Dipodascales</taxon>
        <taxon>Trichomonascaceae</taxon>
        <taxon>Blastobotrys</taxon>
    </lineage>
</organism>
<accession>A0A060T4W6</accession>
<name>A0A060T4W6_BLAAD</name>
<proteinExistence type="predicted"/>
<reference evidence="1" key="1">
    <citation type="submission" date="2014-02" db="EMBL/GenBank/DDBJ databases">
        <authorList>
            <person name="Genoscope - CEA"/>
        </authorList>
    </citation>
    <scope>NUCLEOTIDE SEQUENCE</scope>
    <source>
        <strain evidence="1">LS3</strain>
    </source>
</reference>
<gene>
    <name evidence="1" type="ORF">GNLVRS02_ARAD1C44968g</name>
</gene>
<dbReference type="EMBL" id="HG937693">
    <property type="protein sequence ID" value="CDP35854.1"/>
    <property type="molecule type" value="Genomic_DNA"/>
</dbReference>
<dbReference type="AlphaFoldDB" id="A0A060T4W6"/>
<sequence length="95" mass="10623">MLTPASSSPIDMYIVRFCLESRIEITVGKILTQFVFSFHIASGEIWPRLFSFSQSDAVLIVVVLPRFVQSYSPPRLHLCLDGLSSTCKGRIESEG</sequence>
<protein>
    <submittedName>
        <fullName evidence="1">ARAD1C44968p</fullName>
    </submittedName>
</protein>
<evidence type="ECO:0000313" key="1">
    <source>
        <dbReference type="EMBL" id="CDP35854.1"/>
    </source>
</evidence>